<evidence type="ECO:0000256" key="1">
    <source>
        <dbReference type="ARBA" id="ARBA00023125"/>
    </source>
</evidence>
<dbReference type="SUPFAM" id="SSF48452">
    <property type="entry name" value="TPR-like"/>
    <property type="match status" value="3"/>
</dbReference>
<dbReference type="CDD" id="cd00383">
    <property type="entry name" value="trans_reg_C"/>
    <property type="match status" value="1"/>
</dbReference>
<keyword evidence="4" id="KW-1133">Transmembrane helix</keyword>
<feature type="compositionally biased region" description="Low complexity" evidence="3">
    <location>
        <begin position="129"/>
        <end position="140"/>
    </location>
</feature>
<dbReference type="InterPro" id="IPR011990">
    <property type="entry name" value="TPR-like_helical_dom_sf"/>
</dbReference>
<proteinExistence type="predicted"/>
<evidence type="ECO:0000256" key="4">
    <source>
        <dbReference type="SAM" id="Phobius"/>
    </source>
</evidence>
<dbReference type="SMART" id="SM00862">
    <property type="entry name" value="Trans_reg_C"/>
    <property type="match status" value="1"/>
</dbReference>
<keyword evidence="1 2" id="KW-0238">DNA-binding</keyword>
<dbReference type="InterPro" id="IPR016032">
    <property type="entry name" value="Sig_transdc_resp-reg_C-effctor"/>
</dbReference>
<keyword evidence="4" id="KW-0472">Membrane</keyword>
<dbReference type="Gene3D" id="1.10.10.10">
    <property type="entry name" value="Winged helix-like DNA-binding domain superfamily/Winged helix DNA-binding domain"/>
    <property type="match status" value="1"/>
</dbReference>
<evidence type="ECO:0000313" key="6">
    <source>
        <dbReference type="EMBL" id="MFC4821707.1"/>
    </source>
</evidence>
<reference evidence="7" key="1">
    <citation type="journal article" date="2019" name="Int. J. Syst. Evol. Microbiol.">
        <title>The Global Catalogue of Microorganisms (GCM) 10K type strain sequencing project: providing services to taxonomists for standard genome sequencing and annotation.</title>
        <authorList>
            <consortium name="The Broad Institute Genomics Platform"/>
            <consortium name="The Broad Institute Genome Sequencing Center for Infectious Disease"/>
            <person name="Wu L."/>
            <person name="Ma J."/>
        </authorList>
    </citation>
    <scope>NUCLEOTIDE SEQUENCE [LARGE SCALE GENOMIC DNA]</scope>
    <source>
        <strain evidence="7">CCUG 30340</strain>
    </source>
</reference>
<dbReference type="SUPFAM" id="SSF46894">
    <property type="entry name" value="C-terminal effector domain of the bipartite response regulators"/>
    <property type="match status" value="1"/>
</dbReference>
<evidence type="ECO:0000256" key="3">
    <source>
        <dbReference type="SAM" id="MobiDB-lite"/>
    </source>
</evidence>
<keyword evidence="4" id="KW-0812">Transmembrane</keyword>
<accession>A0ABV9QXW9</accession>
<feature type="region of interest" description="Disordered" evidence="3">
    <location>
        <begin position="788"/>
        <end position="807"/>
    </location>
</feature>
<dbReference type="RefSeq" id="WP_380021979.1">
    <property type="nucleotide sequence ID" value="NZ_JBHSHD010000010.1"/>
</dbReference>
<feature type="transmembrane region" description="Helical" evidence="4">
    <location>
        <begin position="148"/>
        <end position="168"/>
    </location>
</feature>
<gene>
    <name evidence="6" type="ORF">ACFO6Q_15345</name>
</gene>
<evidence type="ECO:0000259" key="5">
    <source>
        <dbReference type="PROSITE" id="PS51755"/>
    </source>
</evidence>
<feature type="domain" description="OmpR/PhoB-type" evidence="5">
    <location>
        <begin position="2"/>
        <end position="100"/>
    </location>
</feature>
<dbReference type="InterPro" id="IPR001867">
    <property type="entry name" value="OmpR/PhoB-type_DNA-bd"/>
</dbReference>
<dbReference type="InterPro" id="IPR036388">
    <property type="entry name" value="WH-like_DNA-bd_sf"/>
</dbReference>
<evidence type="ECO:0000313" key="7">
    <source>
        <dbReference type="Proteomes" id="UP001595886"/>
    </source>
</evidence>
<dbReference type="EMBL" id="JBHSHD010000010">
    <property type="protein sequence ID" value="MFC4821707.1"/>
    <property type="molecule type" value="Genomic_DNA"/>
</dbReference>
<sequence length="807" mass="85861">MARRLRFGSRLIDLATRELSDDGRLLQLSPRVFDCIAYLIEHRDRAVGRDELMAGLWGKVDVADTQLAQVILRARRAVGDSGETQQAIRTVAGFGYRWVAETVEDDDAPARPDLPPVPEPASDTAPAHVPQADASVPAAPAKKPSRRAFAVAAVLLLALVAAGLLLWLRAAHEKIPAAPVAPAATVPPEADRTVAVLPVVVDAAGEWDWLRLGAMEFVAGRLRKAGQIVAPSENVIPVMRSVSDPKAMPAALKAALDPRWIVAPMLRKSDSGWIAHLELSERNGATREFQGRADDPIGAARLAAERLLGAFGPAADAAGELPAGPAEELLSRVDAALLVDDVEGARRLLAGTSEAMRATPEVRLRQAAIDFTAGRNEAAANALLALLPGVPAETDPLLRARIVSQLAAAHIRMGRATEAEQETSEALALLKGLDAPAQLGKAYMRRGVARSVLGRNDAALADFAQARIAMQLAGDTLGIALVELNEGALNGLRSHPADALASFVRAEKHFERLGVAGEQANAVTNQVLAHRLLLEPDEGLAASERSLSLLGHLASIEATHLVQVRRAQALADVGRWSEALTQLEELSRAVDHAREAEIWAISDTERARIELAGDRPQAALDLAGPVVETLLAPEFAATRQDAWTIAIRALRRLGRESDAAEAVAQFAAWADQSGNRSYLVHARLAQAEQAESAHRPDEAGTLYADALAMANQDGVPLDVADVAISYADALIARGELERAVPVVGLVDRYAARNYDAAVLQARLYHALGHTEAWRSAFAHARSLAGERPLPADISSEPPRAGADVPAH</sequence>
<dbReference type="Proteomes" id="UP001595886">
    <property type="component" value="Unassembled WGS sequence"/>
</dbReference>
<dbReference type="Pfam" id="PF00486">
    <property type="entry name" value="Trans_reg_C"/>
    <property type="match status" value="1"/>
</dbReference>
<feature type="DNA-binding region" description="OmpR/PhoB-type" evidence="2">
    <location>
        <begin position="2"/>
        <end position="100"/>
    </location>
</feature>
<keyword evidence="7" id="KW-1185">Reference proteome</keyword>
<feature type="region of interest" description="Disordered" evidence="3">
    <location>
        <begin position="105"/>
        <end position="140"/>
    </location>
</feature>
<dbReference type="Gene3D" id="1.25.40.10">
    <property type="entry name" value="Tetratricopeptide repeat domain"/>
    <property type="match status" value="1"/>
</dbReference>
<evidence type="ECO:0000256" key="2">
    <source>
        <dbReference type="PROSITE-ProRule" id="PRU01091"/>
    </source>
</evidence>
<protein>
    <submittedName>
        <fullName evidence="6">Winged helix-turn-helix domain-containing protein</fullName>
    </submittedName>
</protein>
<name>A0ABV9QXW9_9GAMM</name>
<comment type="caution">
    <text evidence="6">The sequence shown here is derived from an EMBL/GenBank/DDBJ whole genome shotgun (WGS) entry which is preliminary data.</text>
</comment>
<dbReference type="PROSITE" id="PS51755">
    <property type="entry name" value="OMPR_PHOB"/>
    <property type="match status" value="1"/>
</dbReference>
<organism evidence="6 7">
    <name type="scientific">Dokdonella ginsengisoli</name>
    <dbReference type="NCBI Taxonomy" id="363846"/>
    <lineage>
        <taxon>Bacteria</taxon>
        <taxon>Pseudomonadati</taxon>
        <taxon>Pseudomonadota</taxon>
        <taxon>Gammaproteobacteria</taxon>
        <taxon>Lysobacterales</taxon>
        <taxon>Rhodanobacteraceae</taxon>
        <taxon>Dokdonella</taxon>
    </lineage>
</organism>